<dbReference type="SUPFAM" id="SSF51569">
    <property type="entry name" value="Aldolase"/>
    <property type="match status" value="1"/>
</dbReference>
<name>A0A6C0F7U2_9ZZZZ</name>
<dbReference type="Pfam" id="PF00682">
    <property type="entry name" value="HMGL-like"/>
    <property type="match status" value="1"/>
</dbReference>
<feature type="domain" description="Pyruvate carboxyltransferase" evidence="1">
    <location>
        <begin position="14"/>
        <end position="248"/>
    </location>
</feature>
<dbReference type="InterPro" id="IPR013785">
    <property type="entry name" value="Aldolase_TIM"/>
</dbReference>
<evidence type="ECO:0000259" key="1">
    <source>
        <dbReference type="Pfam" id="PF00682"/>
    </source>
</evidence>
<accession>A0A6C0F7U2</accession>
<dbReference type="EMBL" id="MN738822">
    <property type="protein sequence ID" value="QHT37896.1"/>
    <property type="molecule type" value="Genomic_DNA"/>
</dbReference>
<protein>
    <recommendedName>
        <fullName evidence="1">Pyruvate carboxyltransferase domain-containing protein</fullName>
    </recommendedName>
</protein>
<dbReference type="InterPro" id="IPR000891">
    <property type="entry name" value="PYR_CT"/>
</dbReference>
<reference evidence="2" key="1">
    <citation type="journal article" date="2020" name="Nature">
        <title>Giant virus diversity and host interactions through global metagenomics.</title>
        <authorList>
            <person name="Schulz F."/>
            <person name="Roux S."/>
            <person name="Paez-Espino D."/>
            <person name="Jungbluth S."/>
            <person name="Walsh D.A."/>
            <person name="Denef V.J."/>
            <person name="McMahon K.D."/>
            <person name="Konstantinidis K.T."/>
            <person name="Eloe-Fadrosh E.A."/>
            <person name="Kyrpides N.C."/>
            <person name="Woyke T."/>
        </authorList>
    </citation>
    <scope>NUCLEOTIDE SEQUENCE</scope>
    <source>
        <strain evidence="2">GVMAG-S-ERX556049-19</strain>
    </source>
</reference>
<proteinExistence type="predicted"/>
<dbReference type="AlphaFoldDB" id="A0A6C0F7U2"/>
<dbReference type="Gene3D" id="3.20.20.70">
    <property type="entry name" value="Aldolase class I"/>
    <property type="match status" value="1"/>
</dbReference>
<evidence type="ECO:0000313" key="2">
    <source>
        <dbReference type="EMBL" id="QHT37896.1"/>
    </source>
</evidence>
<dbReference type="GO" id="GO:0003824">
    <property type="term" value="F:catalytic activity"/>
    <property type="evidence" value="ECO:0007669"/>
    <property type="project" value="InterPro"/>
</dbReference>
<sequence length="345" mass="41375">MYMYIYIIMTIIKNLDCTVRDGGYINNWRFNEKFINEYCNILNITNIDYVEIGFINNTNNYKNKIVGEYRNLNEEIIKKFDKYNFKKVVMADFIDINYQLLENKINIDLIRIAFHKKDLTKALESCKIIKDLGYNVSVNAMAITNYTNDELNYLFEYINEHKLDMLYIADSFGSLTQNDIKRYFDLFDSQLNEDCTIGFHLHNNMNNAYGNYEFLKNYVNDFTRKIIVDTTMFGMGRGAGNLQTELVVKDSINLENIYKMVGFIQDFIKPIYKNNENTWSYDLDYLLSGYLKMHPNYIVKMRDLDISMKNRFFLIRQLEERKYDYKYFDIEIMNNFIEEYKSQLL</sequence>
<organism evidence="2">
    <name type="scientific">viral metagenome</name>
    <dbReference type="NCBI Taxonomy" id="1070528"/>
    <lineage>
        <taxon>unclassified sequences</taxon>
        <taxon>metagenomes</taxon>
        <taxon>organismal metagenomes</taxon>
    </lineage>
</organism>